<organism evidence="9 10">
    <name type="scientific">Aquella oligotrophica</name>
    <dbReference type="NCBI Taxonomy" id="2067065"/>
    <lineage>
        <taxon>Bacteria</taxon>
        <taxon>Pseudomonadati</taxon>
        <taxon>Pseudomonadota</taxon>
        <taxon>Betaproteobacteria</taxon>
        <taxon>Neisseriales</taxon>
        <taxon>Neisseriaceae</taxon>
        <taxon>Aquella</taxon>
    </lineage>
</organism>
<dbReference type="PROSITE" id="PS00761">
    <property type="entry name" value="SPASE_I_3"/>
    <property type="match status" value="1"/>
</dbReference>
<dbReference type="Proteomes" id="UP000236655">
    <property type="component" value="Chromosome"/>
</dbReference>
<sequence>MENGYLLFILGWVGVISEFTDFATVLLVFIVVSGIVLILDKFKWSKARGHGDAKPHYVHYSREFFPVVLAVWVLRAFLFEAYQIPSSSMRPDLTVGDFILVSKFDYGIRMPISNQTVIPVHEVARGDIVVFQDQNVRNRDLIKRVVGLPGDTLEYKNKHLIINGKPLDYTSDGSYDYSEQGENGPMIIHNERQIEDLLGVKHPIIIWDRLPPVVLEMVQDFPGKENCSYNNDGFICKVPAGQYFMMGDNRDNSLDSRYWGFVPDKSILGKAIYVWMNFKDLSRIGTKIQ</sequence>
<feature type="active site" evidence="6">
    <location>
        <position position="88"/>
    </location>
</feature>
<dbReference type="Gene3D" id="2.10.109.10">
    <property type="entry name" value="Umud Fragment, subunit A"/>
    <property type="match status" value="1"/>
</dbReference>
<dbReference type="GO" id="GO:0016020">
    <property type="term" value="C:membrane"/>
    <property type="evidence" value="ECO:0007669"/>
    <property type="project" value="UniProtKB-SubCell"/>
</dbReference>
<comment type="caution">
    <text evidence="7">Lacks conserved residue(s) required for the propagation of feature annotation.</text>
</comment>
<feature type="active site" evidence="6">
    <location>
        <position position="143"/>
    </location>
</feature>
<name>A0A2I7N9P6_9NEIS</name>
<keyword evidence="5 7" id="KW-0378">Hydrolase</keyword>
<dbReference type="PANTHER" id="PTHR43390">
    <property type="entry name" value="SIGNAL PEPTIDASE I"/>
    <property type="match status" value="1"/>
</dbReference>
<evidence type="ECO:0000256" key="7">
    <source>
        <dbReference type="RuleBase" id="RU362042"/>
    </source>
</evidence>
<dbReference type="OrthoDB" id="9815782at2"/>
<dbReference type="CDD" id="cd06530">
    <property type="entry name" value="S26_SPase_I"/>
    <property type="match status" value="1"/>
</dbReference>
<dbReference type="InterPro" id="IPR019533">
    <property type="entry name" value="Peptidase_S26"/>
</dbReference>
<gene>
    <name evidence="9" type="primary">lepB</name>
    <name evidence="9" type="ORF">CUN60_07625</name>
</gene>
<dbReference type="GO" id="GO:0009003">
    <property type="term" value="F:signal peptidase activity"/>
    <property type="evidence" value="ECO:0007669"/>
    <property type="project" value="UniProtKB-EC"/>
</dbReference>
<dbReference type="InterPro" id="IPR036286">
    <property type="entry name" value="LexA/Signal_pep-like_sf"/>
</dbReference>
<comment type="catalytic activity">
    <reaction evidence="1 7">
        <text>Cleavage of hydrophobic, N-terminal signal or leader sequences from secreted and periplasmic proteins.</text>
        <dbReference type="EC" id="3.4.21.89"/>
    </reaction>
</comment>
<feature type="transmembrane region" description="Helical" evidence="7">
    <location>
        <begin position="64"/>
        <end position="82"/>
    </location>
</feature>
<keyword evidence="7" id="KW-0645">Protease</keyword>
<evidence type="ECO:0000259" key="8">
    <source>
        <dbReference type="Pfam" id="PF10502"/>
    </source>
</evidence>
<protein>
    <recommendedName>
        <fullName evidence="4 7">Signal peptidase I</fullName>
        <ecNumber evidence="3 7">3.4.21.89</ecNumber>
    </recommendedName>
</protein>
<evidence type="ECO:0000256" key="4">
    <source>
        <dbReference type="ARBA" id="ARBA00019232"/>
    </source>
</evidence>
<keyword evidence="10" id="KW-1185">Reference proteome</keyword>
<dbReference type="PANTHER" id="PTHR43390:SF1">
    <property type="entry name" value="CHLOROPLAST PROCESSING PEPTIDASE"/>
    <property type="match status" value="1"/>
</dbReference>
<feature type="domain" description="Peptidase S26" evidence="8">
    <location>
        <begin position="60"/>
        <end position="275"/>
    </location>
</feature>
<proteinExistence type="inferred from homology"/>
<evidence type="ECO:0000256" key="6">
    <source>
        <dbReference type="PIRSR" id="PIRSR600223-1"/>
    </source>
</evidence>
<dbReference type="EC" id="3.4.21.89" evidence="3 7"/>
<comment type="subcellular location">
    <subcellularLocation>
        <location evidence="7">Membrane</location>
        <topology evidence="7">Single-pass type II membrane protein</topology>
    </subcellularLocation>
</comment>
<evidence type="ECO:0000256" key="2">
    <source>
        <dbReference type="ARBA" id="ARBA00009370"/>
    </source>
</evidence>
<dbReference type="AlphaFoldDB" id="A0A2I7N9P6"/>
<dbReference type="NCBIfam" id="TIGR02227">
    <property type="entry name" value="sigpep_I_bact"/>
    <property type="match status" value="1"/>
</dbReference>
<evidence type="ECO:0000313" key="9">
    <source>
        <dbReference type="EMBL" id="AUR53173.1"/>
    </source>
</evidence>
<evidence type="ECO:0000256" key="5">
    <source>
        <dbReference type="ARBA" id="ARBA00022801"/>
    </source>
</evidence>
<evidence type="ECO:0000256" key="3">
    <source>
        <dbReference type="ARBA" id="ARBA00013208"/>
    </source>
</evidence>
<keyword evidence="7" id="KW-1133">Transmembrane helix</keyword>
<dbReference type="GO" id="GO:0006465">
    <property type="term" value="P:signal peptide processing"/>
    <property type="evidence" value="ECO:0007669"/>
    <property type="project" value="InterPro"/>
</dbReference>
<dbReference type="InterPro" id="IPR000223">
    <property type="entry name" value="Pept_S26A_signal_pept_1"/>
</dbReference>
<dbReference type="SUPFAM" id="SSF51306">
    <property type="entry name" value="LexA/Signal peptidase"/>
    <property type="match status" value="1"/>
</dbReference>
<accession>A0A2I7N9P6</accession>
<feature type="transmembrane region" description="Helical" evidence="7">
    <location>
        <begin position="6"/>
        <end position="39"/>
    </location>
</feature>
<dbReference type="InterPro" id="IPR019757">
    <property type="entry name" value="Pept_S26A_signal_pept_1_Lys-AS"/>
</dbReference>
<comment type="similarity">
    <text evidence="2 7">Belongs to the peptidase S26 family.</text>
</comment>
<keyword evidence="7" id="KW-0812">Transmembrane</keyword>
<dbReference type="PRINTS" id="PR00727">
    <property type="entry name" value="LEADERPTASE"/>
</dbReference>
<evidence type="ECO:0000256" key="1">
    <source>
        <dbReference type="ARBA" id="ARBA00000677"/>
    </source>
</evidence>
<dbReference type="KEGG" id="nba:CUN60_07625"/>
<evidence type="ECO:0000313" key="10">
    <source>
        <dbReference type="Proteomes" id="UP000236655"/>
    </source>
</evidence>
<dbReference type="InterPro" id="IPR019758">
    <property type="entry name" value="Pept_S26A_signal_pept_1_CS"/>
</dbReference>
<keyword evidence="7" id="KW-0472">Membrane</keyword>
<dbReference type="EMBL" id="CP024847">
    <property type="protein sequence ID" value="AUR53173.1"/>
    <property type="molecule type" value="Genomic_DNA"/>
</dbReference>
<dbReference type="GO" id="GO:0004252">
    <property type="term" value="F:serine-type endopeptidase activity"/>
    <property type="evidence" value="ECO:0007669"/>
    <property type="project" value="InterPro"/>
</dbReference>
<dbReference type="Pfam" id="PF10502">
    <property type="entry name" value="Peptidase_S26"/>
    <property type="match status" value="1"/>
</dbReference>
<dbReference type="PROSITE" id="PS00760">
    <property type="entry name" value="SPASE_I_2"/>
    <property type="match status" value="1"/>
</dbReference>
<reference evidence="10" key="1">
    <citation type="submission" date="2017-11" db="EMBL/GenBank/DDBJ databases">
        <authorList>
            <person name="Chan K.G."/>
            <person name="Lee L.S."/>
        </authorList>
    </citation>
    <scope>NUCLEOTIDE SEQUENCE [LARGE SCALE GENOMIC DNA]</scope>
    <source>
        <strain evidence="10">DSM 100970</strain>
    </source>
</reference>